<evidence type="ECO:0000256" key="5">
    <source>
        <dbReference type="SAM" id="MobiDB-lite"/>
    </source>
</evidence>
<accession>A0A7R8WF83</accession>
<feature type="region of interest" description="Disordered" evidence="5">
    <location>
        <begin position="1306"/>
        <end position="1329"/>
    </location>
</feature>
<feature type="compositionally biased region" description="Polar residues" evidence="5">
    <location>
        <begin position="557"/>
        <end position="566"/>
    </location>
</feature>
<feature type="compositionally biased region" description="Basic and acidic residues" evidence="5">
    <location>
        <begin position="1306"/>
        <end position="1324"/>
    </location>
</feature>
<gene>
    <name evidence="6" type="ORF">CTOB1V02_LOCUS5957</name>
</gene>
<protein>
    <submittedName>
        <fullName evidence="6">Uncharacterized protein</fullName>
    </submittedName>
</protein>
<feature type="compositionally biased region" description="Low complexity" evidence="5">
    <location>
        <begin position="230"/>
        <end position="247"/>
    </location>
</feature>
<comment type="similarity">
    <text evidence="4">Belongs to the synaptopodin family.</text>
</comment>
<feature type="region of interest" description="Disordered" evidence="5">
    <location>
        <begin position="230"/>
        <end position="276"/>
    </location>
</feature>
<dbReference type="PANTHER" id="PTHR24217">
    <property type="entry name" value="PUTATIVE-RELATED"/>
    <property type="match status" value="1"/>
</dbReference>
<keyword evidence="2" id="KW-0963">Cytoplasm</keyword>
<feature type="compositionally biased region" description="Basic and acidic residues" evidence="5">
    <location>
        <begin position="782"/>
        <end position="819"/>
    </location>
</feature>
<dbReference type="GO" id="GO:0030018">
    <property type="term" value="C:Z disc"/>
    <property type="evidence" value="ECO:0007669"/>
    <property type="project" value="TreeGrafter"/>
</dbReference>
<proteinExistence type="inferred from homology"/>
<feature type="compositionally biased region" description="Polar residues" evidence="5">
    <location>
        <begin position="248"/>
        <end position="257"/>
    </location>
</feature>
<dbReference type="PANTHER" id="PTHR24217:SF0">
    <property type="entry name" value="PDZ DOMAIN-CONTAINING PROTEIN"/>
    <property type="match status" value="1"/>
</dbReference>
<feature type="compositionally biased region" description="Pro residues" evidence="5">
    <location>
        <begin position="170"/>
        <end position="180"/>
    </location>
</feature>
<feature type="compositionally biased region" description="Polar residues" evidence="5">
    <location>
        <begin position="926"/>
        <end position="936"/>
    </location>
</feature>
<feature type="compositionally biased region" description="Low complexity" evidence="5">
    <location>
        <begin position="258"/>
        <end position="271"/>
    </location>
</feature>
<feature type="compositionally biased region" description="Low complexity" evidence="5">
    <location>
        <begin position="700"/>
        <end position="712"/>
    </location>
</feature>
<feature type="compositionally biased region" description="Pro residues" evidence="5">
    <location>
        <begin position="1587"/>
        <end position="1603"/>
    </location>
</feature>
<feature type="compositionally biased region" description="Low complexity" evidence="5">
    <location>
        <begin position="603"/>
        <end position="619"/>
    </location>
</feature>
<dbReference type="GO" id="GO:0032233">
    <property type="term" value="P:positive regulation of actin filament bundle assembly"/>
    <property type="evidence" value="ECO:0007669"/>
    <property type="project" value="TreeGrafter"/>
</dbReference>
<feature type="compositionally biased region" description="Basic and acidic residues" evidence="5">
    <location>
        <begin position="1083"/>
        <end position="1103"/>
    </location>
</feature>
<dbReference type="EMBL" id="OB661369">
    <property type="protein sequence ID" value="CAD7228067.1"/>
    <property type="molecule type" value="Genomic_DNA"/>
</dbReference>
<feature type="region of interest" description="Disordered" evidence="5">
    <location>
        <begin position="549"/>
        <end position="825"/>
    </location>
</feature>
<dbReference type="GO" id="GO:0003779">
    <property type="term" value="F:actin binding"/>
    <property type="evidence" value="ECO:0007669"/>
    <property type="project" value="TreeGrafter"/>
</dbReference>
<feature type="compositionally biased region" description="Low complexity" evidence="5">
    <location>
        <begin position="1640"/>
        <end position="1651"/>
    </location>
</feature>
<name>A0A7R8WF83_9CRUS</name>
<evidence type="ECO:0000256" key="3">
    <source>
        <dbReference type="ARBA" id="ARBA00022553"/>
    </source>
</evidence>
<dbReference type="GO" id="GO:0005634">
    <property type="term" value="C:nucleus"/>
    <property type="evidence" value="ECO:0007669"/>
    <property type="project" value="TreeGrafter"/>
</dbReference>
<feature type="region of interest" description="Disordered" evidence="5">
    <location>
        <begin position="911"/>
        <end position="1103"/>
    </location>
</feature>
<dbReference type="GO" id="GO:0015629">
    <property type="term" value="C:actin cytoskeleton"/>
    <property type="evidence" value="ECO:0007669"/>
    <property type="project" value="TreeGrafter"/>
</dbReference>
<feature type="compositionally biased region" description="Polar residues" evidence="5">
    <location>
        <begin position="621"/>
        <end position="633"/>
    </location>
</feature>
<feature type="compositionally biased region" description="Low complexity" evidence="5">
    <location>
        <begin position="57"/>
        <end position="73"/>
    </location>
</feature>
<feature type="compositionally biased region" description="Pro residues" evidence="5">
    <location>
        <begin position="1019"/>
        <end position="1030"/>
    </location>
</feature>
<feature type="region of interest" description="Disordered" evidence="5">
    <location>
        <begin position="33"/>
        <end position="193"/>
    </location>
</feature>
<feature type="compositionally biased region" description="Basic and acidic residues" evidence="5">
    <location>
        <begin position="747"/>
        <end position="771"/>
    </location>
</feature>
<feature type="compositionally biased region" description="Pro residues" evidence="5">
    <location>
        <begin position="1435"/>
        <end position="1450"/>
    </location>
</feature>
<sequence length="1689" mass="180563">MSAKPSTPGSPLIPGKGGRICVLPPVQAGQRHAEATLESVGTGPSASVGLPSFLQFPGGPFSSSTPFPAASPTDGSSSPGFSPMASQAKNVAAAAATASSVRRKGSITQGTPCVIVPPDQPARESSPSLPPKEQTSSSGSSPKSSVTQCASVTTSSHVTTTRGTLQPSLTPGPPSTPPSTPRLGHNLPRSPSPTAIMEHLFKPSLSEQSASKTTATVVSATAGHVQPLTMMRQPPTTMGQPPTTKGQCQSPTTMVQNQPSTTIGQTPTTIGQAPTTMGKPMLEQYRQSTMMGQPPTTMDQPPTTVGQCQPPTTIGQYQPSSTIGQYQPPTTMGQYQPPTTIGQYQTPTTMGQYQPPTTMGQYQPSSTTGQYQLPTTMGQYQPPTTMGQYQPPMTMGQYQPTSATGQYQPPTTMGQYQPPTTMGQYQLPSTMGQYQPPMTMGQYQPPTLMGQYQPPTTMGQYQLPMTMGQYQPSSATGQYQPPTTMGQYQPPTTMGQYQPPTTMGQYQPPTTMGQYQPSSATAHHQPPTTMGQYQPLTTVGQYQLPATMGQSEPPPSTMVSQTQPPLSATVKHVQPPTTMGQYQTTSAAQTTVCQGQPPTMGNIQPPTTIEPEQPTQIPPSTIGQPVPLSSTSTEEVKTIESLATSAESAVLPNMEHQQSPKETTDVQPPPTAPPMDQNKPSTEPSPYAPIPSRSTYAPVQSRTSQSSAMSASLDEGKTTMSASSDEGKTAMSASSDEGKTAMSAPSDEGKTKTVETATSEEKKEAQREEHLAPLATPEELSDTMKEDTSASQPDEKDSRIEAPKQKVDIDIAKTSKESSDVPVSPLSLFEESSAKAAALILAPKEPQEEPEKEQPSCSSAAPTIPIFHVRKPLIDYNGSYGSGVPSEAFLKKFDTSDSPSASELLQRCENVQLRDSVPKPGPGSRYSWSGFGTDSATVAAPAESSPHSWKSIKSFSEFRDGTIATSDSRPPPAPVPPPAPAPPAPVPPTPVPPADTCNVSSLKGAYTAIGPRSSASPYQPLPPSTEPPPTTDAYKTGMPKYRPHQPPTTIPKAPASKLVKWPPQAPEAEELVKPPLWTPALDQTREHYPDHSPKSPSAKEIEQPEIKEQLHQIIREIEAEVSSSPAPPSYLNQDTAWGAPGRLSRSFDVRDLPSSGISTSGGMFRVPRFAPEVSSKDKYVWVPTSIPSPPHSKEQPMGSQPPPMGDGLLKFAPGENKENQPAPAQPQGIDSRVNVSEADIDTGEMDHRVGPRRISLEKLFTPAPEGQSVNPRRQGKKMFGSSFFYKEPRNIYPTVEEQVELARKISDSLSSEDNRSSKGHNMFEKRKKRSVKWVTEGPGALEGTWEEYSQNESFYESQSITSESALKRVMKPVSIVTAPQKLDPSYYLNSTLSPDMLDGLVNDLTRSDSKGSMMFAKRKKKSEKWVVENIVEGAPPSPTPPAPVAPPSKPKPALTPNVKVERPGTERGALIAQQDEIIRRRFQVPTVKLRLVKSPWEAALETGSVASAFEVVKSDAPKDLWGSLHHDTAQPMTGPPPPISQLSQPLQMEAKGVAATEPVLSEPLAPGSSSLYHAAPAPFGSNVQPRPFSPRPGPPVKPNPPTPSYLLREQGGRPPSTGVARAQSMRIPRQEPTYKPPSQPAVSAEAPAAVVMRPKKALGADQPATAPPQRHSLADFTNFNIAPRGWGKP</sequence>
<evidence type="ECO:0000313" key="6">
    <source>
        <dbReference type="EMBL" id="CAD7228067.1"/>
    </source>
</evidence>
<evidence type="ECO:0000256" key="4">
    <source>
        <dbReference type="ARBA" id="ARBA00038161"/>
    </source>
</evidence>
<dbReference type="OrthoDB" id="300641at2759"/>
<feature type="region of interest" description="Disordered" evidence="5">
    <location>
        <begin position="1184"/>
        <end position="1275"/>
    </location>
</feature>
<comment type="subcellular location">
    <subcellularLocation>
        <location evidence="1">Cytoplasm</location>
    </subcellularLocation>
</comment>
<dbReference type="InterPro" id="IPR051976">
    <property type="entry name" value="Synaptopodin_domain"/>
</dbReference>
<feature type="compositionally biased region" description="Low complexity" evidence="5">
    <location>
        <begin position="85"/>
        <end position="100"/>
    </location>
</feature>
<feature type="region of interest" description="Disordered" evidence="5">
    <location>
        <begin position="1522"/>
        <end position="1689"/>
    </location>
</feature>
<reference evidence="6" key="1">
    <citation type="submission" date="2020-11" db="EMBL/GenBank/DDBJ databases">
        <authorList>
            <person name="Tran Van P."/>
        </authorList>
    </citation>
    <scope>NUCLEOTIDE SEQUENCE</scope>
</reference>
<evidence type="ECO:0000256" key="1">
    <source>
        <dbReference type="ARBA" id="ARBA00004496"/>
    </source>
</evidence>
<feature type="compositionally biased region" description="Low complexity" evidence="5">
    <location>
        <begin position="136"/>
        <end position="169"/>
    </location>
</feature>
<feature type="compositionally biased region" description="Polar residues" evidence="5">
    <location>
        <begin position="945"/>
        <end position="954"/>
    </location>
</feature>
<organism evidence="6">
    <name type="scientific">Cyprideis torosa</name>
    <dbReference type="NCBI Taxonomy" id="163714"/>
    <lineage>
        <taxon>Eukaryota</taxon>
        <taxon>Metazoa</taxon>
        <taxon>Ecdysozoa</taxon>
        <taxon>Arthropoda</taxon>
        <taxon>Crustacea</taxon>
        <taxon>Oligostraca</taxon>
        <taxon>Ostracoda</taxon>
        <taxon>Podocopa</taxon>
        <taxon>Podocopida</taxon>
        <taxon>Cytherocopina</taxon>
        <taxon>Cytheroidea</taxon>
        <taxon>Cytherideidae</taxon>
        <taxon>Cyprideis</taxon>
    </lineage>
</organism>
<evidence type="ECO:0000256" key="2">
    <source>
        <dbReference type="ARBA" id="ARBA00022490"/>
    </source>
</evidence>
<feature type="region of interest" description="Disordered" evidence="5">
    <location>
        <begin position="1431"/>
        <end position="1467"/>
    </location>
</feature>
<keyword evidence="3" id="KW-0597">Phosphoprotein</keyword>
<feature type="compositionally biased region" description="Pro residues" evidence="5">
    <location>
        <begin position="969"/>
        <end position="993"/>
    </location>
</feature>
<feature type="compositionally biased region" description="Polar residues" evidence="5">
    <location>
        <begin position="575"/>
        <end position="602"/>
    </location>
</feature>